<organism evidence="1 2">
    <name type="scientific">Rhizoctonia solani</name>
    <dbReference type="NCBI Taxonomy" id="456999"/>
    <lineage>
        <taxon>Eukaryota</taxon>
        <taxon>Fungi</taxon>
        <taxon>Dikarya</taxon>
        <taxon>Basidiomycota</taxon>
        <taxon>Agaricomycotina</taxon>
        <taxon>Agaricomycetes</taxon>
        <taxon>Cantharellales</taxon>
        <taxon>Ceratobasidiaceae</taxon>
        <taxon>Rhizoctonia</taxon>
    </lineage>
</organism>
<dbReference type="PANTHER" id="PTHR28141">
    <property type="entry name" value="2',3'-CYCLIC-NUCLEOTIDE 3'-PHOSPHODIESTERASE"/>
    <property type="match status" value="1"/>
</dbReference>
<sequence length="203" mass="22399">MGQPLVIDLFPSTSSSTDMGLSLWIVPSPSESERLQPVIEDLAKHGKGPVFQPHVTLVSFPISTPLPLPPFGFDQAPPMTLRFLKVQTGQSYFQSVLIAIERSSALLNIHNSVRQTLDHLLLPNGSYFPHLSLFYGGDQELKESLVQRLFEQGTAVSDKGEAGDAVAGISEIHVEEIWLVRSEGPPEAWEVLERWKLGTSISR</sequence>
<accession>A0A8H3A997</accession>
<evidence type="ECO:0000313" key="1">
    <source>
        <dbReference type="EMBL" id="CAE6400916.1"/>
    </source>
</evidence>
<dbReference type="GO" id="GO:0009187">
    <property type="term" value="P:cyclic nucleotide metabolic process"/>
    <property type="evidence" value="ECO:0007669"/>
    <property type="project" value="TreeGrafter"/>
</dbReference>
<dbReference type="InterPro" id="IPR012386">
    <property type="entry name" value="Cyclic-nucl_3Pdiesterase"/>
</dbReference>
<dbReference type="SUPFAM" id="SSF55144">
    <property type="entry name" value="LigT-like"/>
    <property type="match status" value="1"/>
</dbReference>
<dbReference type="AlphaFoldDB" id="A0A8H3A997"/>
<dbReference type="Proteomes" id="UP000663831">
    <property type="component" value="Unassembled WGS sequence"/>
</dbReference>
<comment type="caution">
    <text evidence="1">The sequence shown here is derived from an EMBL/GenBank/DDBJ whole genome shotgun (WGS) entry which is preliminary data.</text>
</comment>
<dbReference type="EMBL" id="CAJMWV010000520">
    <property type="protein sequence ID" value="CAE6400916.1"/>
    <property type="molecule type" value="Genomic_DNA"/>
</dbReference>
<dbReference type="Gene3D" id="3.90.1140.10">
    <property type="entry name" value="Cyclic phosphodiesterase"/>
    <property type="match status" value="1"/>
</dbReference>
<protein>
    <recommendedName>
        <fullName evidence="3">Cyclic phosphodiesterase</fullName>
    </recommendedName>
</protein>
<evidence type="ECO:0000313" key="2">
    <source>
        <dbReference type="Proteomes" id="UP000663831"/>
    </source>
</evidence>
<gene>
    <name evidence="1" type="ORF">RDB_LOCUS14514</name>
</gene>
<dbReference type="GO" id="GO:0004113">
    <property type="term" value="F:2',3'-cyclic-nucleotide 3'-phosphodiesterase activity"/>
    <property type="evidence" value="ECO:0007669"/>
    <property type="project" value="TreeGrafter"/>
</dbReference>
<reference evidence="1" key="1">
    <citation type="submission" date="2021-01" db="EMBL/GenBank/DDBJ databases">
        <authorList>
            <person name="Kaushik A."/>
        </authorList>
    </citation>
    <scope>NUCLEOTIDE SEQUENCE</scope>
    <source>
        <strain evidence="1">AG3-1AP</strain>
    </source>
</reference>
<evidence type="ECO:0008006" key="3">
    <source>
        <dbReference type="Google" id="ProtNLM"/>
    </source>
</evidence>
<proteinExistence type="predicted"/>
<dbReference type="PANTHER" id="PTHR28141:SF1">
    <property type="entry name" value="2',3'-CYCLIC-NUCLEOTIDE 3'-PHOSPHODIESTERASE"/>
    <property type="match status" value="1"/>
</dbReference>
<dbReference type="Pfam" id="PF07823">
    <property type="entry name" value="CPDase"/>
    <property type="match status" value="2"/>
</dbReference>
<name>A0A8H3A997_9AGAM</name>
<dbReference type="InterPro" id="IPR009097">
    <property type="entry name" value="Cyclic_Pdiesterase"/>
</dbReference>